<dbReference type="SMART" id="SM00987">
    <property type="entry name" value="UreE_C"/>
    <property type="match status" value="1"/>
</dbReference>
<comment type="catalytic activity">
    <reaction evidence="1 9">
        <text>Hydrolyzes single-stranded DNA or mismatched double-stranded DNA and polynucleotides, releasing free uracil.</text>
        <dbReference type="EC" id="3.2.2.27"/>
    </reaction>
</comment>
<feature type="domain" description="Uracil-DNA glycosylase-like" evidence="10">
    <location>
        <begin position="56"/>
        <end position="215"/>
    </location>
</feature>
<evidence type="ECO:0000256" key="1">
    <source>
        <dbReference type="ARBA" id="ARBA00001400"/>
    </source>
</evidence>
<keyword evidence="6 9" id="KW-0227">DNA damage</keyword>
<evidence type="ECO:0000256" key="7">
    <source>
        <dbReference type="ARBA" id="ARBA00022801"/>
    </source>
</evidence>
<dbReference type="HAMAP" id="MF_00148">
    <property type="entry name" value="UDG"/>
    <property type="match status" value="1"/>
</dbReference>
<sequence length="225" mass="26040">MQLYNSATLQQIMTWTEILTPIKNTEYFQNLWEKVKEEYKTSKCFPPKNQIFRAIELTAFEDVEVVIIGQDPYHNDFQANGLCFSVSDLVKAPPSLKNIFTELKDDLGIEKNSNELDSWARQGVLLLNATLTVRAHEPNSHKDLGWEKFTDFIIKEISEKKENVVFVLWGAFAQKKASLIDETKHFIIQSAHPSPFSVYRGFYGSRPFSKINDYLKLKGKKPIDW</sequence>
<dbReference type="NCBIfam" id="NF003588">
    <property type="entry name" value="PRK05254.1-1"/>
    <property type="match status" value="1"/>
</dbReference>
<dbReference type="NCBIfam" id="NF003589">
    <property type="entry name" value="PRK05254.1-2"/>
    <property type="match status" value="1"/>
</dbReference>
<evidence type="ECO:0000256" key="5">
    <source>
        <dbReference type="ARBA" id="ARBA00018429"/>
    </source>
</evidence>
<dbReference type="Proteomes" id="UP000620064">
    <property type="component" value="Unassembled WGS sequence"/>
</dbReference>
<dbReference type="InterPro" id="IPR005122">
    <property type="entry name" value="Uracil-DNA_glycosylase-like"/>
</dbReference>
<evidence type="ECO:0000313" key="11">
    <source>
        <dbReference type="EMBL" id="GGP06148.1"/>
    </source>
</evidence>
<feature type="active site" description="Proton acceptor" evidence="9">
    <location>
        <position position="71"/>
    </location>
</feature>
<reference evidence="12" key="1">
    <citation type="journal article" date="2019" name="Int. J. Syst. Evol. Microbiol.">
        <title>The Global Catalogue of Microorganisms (GCM) 10K type strain sequencing project: providing services to taxonomists for standard genome sequencing and annotation.</title>
        <authorList>
            <consortium name="The Broad Institute Genomics Platform"/>
            <consortium name="The Broad Institute Genome Sequencing Center for Infectious Disease"/>
            <person name="Wu L."/>
            <person name="Ma J."/>
        </authorList>
    </citation>
    <scope>NUCLEOTIDE SEQUENCE [LARGE SCALE GENOMIC DNA]</scope>
    <source>
        <strain evidence="12">CGMCC 1.7656</strain>
    </source>
</reference>
<protein>
    <recommendedName>
        <fullName evidence="5 9">Uracil-DNA glycosylase</fullName>
        <shortName evidence="9">UDG</shortName>
        <ecNumber evidence="4 9">3.2.2.27</ecNumber>
    </recommendedName>
</protein>
<dbReference type="InterPro" id="IPR036895">
    <property type="entry name" value="Uracil-DNA_glycosylase-like_sf"/>
</dbReference>
<dbReference type="PANTHER" id="PTHR11264">
    <property type="entry name" value="URACIL-DNA GLYCOSYLASE"/>
    <property type="match status" value="1"/>
</dbReference>
<dbReference type="NCBIfam" id="NF003592">
    <property type="entry name" value="PRK05254.1-5"/>
    <property type="match status" value="1"/>
</dbReference>
<accession>A0ABQ2NL81</accession>
<dbReference type="PANTHER" id="PTHR11264:SF0">
    <property type="entry name" value="URACIL-DNA GLYCOSYLASE"/>
    <property type="match status" value="1"/>
</dbReference>
<keyword evidence="12" id="KW-1185">Reference proteome</keyword>
<dbReference type="NCBIfam" id="TIGR00628">
    <property type="entry name" value="ung"/>
    <property type="match status" value="1"/>
</dbReference>
<keyword evidence="9" id="KW-0963">Cytoplasm</keyword>
<dbReference type="RefSeq" id="WP_262891259.1">
    <property type="nucleotide sequence ID" value="NZ_BMLV01000006.1"/>
</dbReference>
<comment type="similarity">
    <text evidence="3 9">Belongs to the uracil-DNA glycosylase (UDG) superfamily. UNG family.</text>
</comment>
<evidence type="ECO:0000259" key="10">
    <source>
        <dbReference type="SMART" id="SM00986"/>
    </source>
</evidence>
<dbReference type="EC" id="3.2.2.27" evidence="4 9"/>
<evidence type="ECO:0000256" key="2">
    <source>
        <dbReference type="ARBA" id="ARBA00002631"/>
    </source>
</evidence>
<evidence type="ECO:0000256" key="6">
    <source>
        <dbReference type="ARBA" id="ARBA00022763"/>
    </source>
</evidence>
<evidence type="ECO:0000256" key="8">
    <source>
        <dbReference type="ARBA" id="ARBA00023204"/>
    </source>
</evidence>
<keyword evidence="8 9" id="KW-0234">DNA repair</keyword>
<keyword evidence="7 9" id="KW-0378">Hydrolase</keyword>
<comment type="subcellular location">
    <subcellularLocation>
        <location evidence="9">Cytoplasm</location>
    </subcellularLocation>
</comment>
<dbReference type="EMBL" id="BMLV01000006">
    <property type="protein sequence ID" value="GGP06148.1"/>
    <property type="molecule type" value="Genomic_DNA"/>
</dbReference>
<gene>
    <name evidence="11" type="primary">ung2</name>
    <name evidence="9" type="synonym">ung</name>
    <name evidence="11" type="ORF">GCM10010992_25200</name>
</gene>
<name>A0ABQ2NL81_9FLAO</name>
<dbReference type="CDD" id="cd10027">
    <property type="entry name" value="UDG-F1-like"/>
    <property type="match status" value="1"/>
</dbReference>
<comment type="function">
    <text evidence="2 9">Excises uracil residues from the DNA which can arise as a result of misincorporation of dUMP residues by DNA polymerase or due to deamination of cytosine.</text>
</comment>
<dbReference type="NCBIfam" id="NF003591">
    <property type="entry name" value="PRK05254.1-4"/>
    <property type="match status" value="1"/>
</dbReference>
<organism evidence="11 12">
    <name type="scientific">Cloacibacterium rupense</name>
    <dbReference type="NCBI Taxonomy" id="517423"/>
    <lineage>
        <taxon>Bacteria</taxon>
        <taxon>Pseudomonadati</taxon>
        <taxon>Bacteroidota</taxon>
        <taxon>Flavobacteriia</taxon>
        <taxon>Flavobacteriales</taxon>
        <taxon>Weeksellaceae</taxon>
    </lineage>
</organism>
<comment type="caution">
    <text evidence="11">The sequence shown here is derived from an EMBL/GenBank/DDBJ whole genome shotgun (WGS) entry which is preliminary data.</text>
</comment>
<dbReference type="SMART" id="SM00986">
    <property type="entry name" value="UDG"/>
    <property type="match status" value="1"/>
</dbReference>
<dbReference type="InterPro" id="IPR002043">
    <property type="entry name" value="UDG_fam1"/>
</dbReference>
<dbReference type="Pfam" id="PF03167">
    <property type="entry name" value="UDG"/>
    <property type="match status" value="1"/>
</dbReference>
<evidence type="ECO:0000256" key="9">
    <source>
        <dbReference type="HAMAP-Rule" id="MF_00148"/>
    </source>
</evidence>
<proteinExistence type="inferred from homology"/>
<evidence type="ECO:0000256" key="4">
    <source>
        <dbReference type="ARBA" id="ARBA00012030"/>
    </source>
</evidence>
<dbReference type="Gene3D" id="3.40.470.10">
    <property type="entry name" value="Uracil-DNA glycosylase-like domain"/>
    <property type="match status" value="1"/>
</dbReference>
<evidence type="ECO:0000313" key="12">
    <source>
        <dbReference type="Proteomes" id="UP000620064"/>
    </source>
</evidence>
<evidence type="ECO:0000256" key="3">
    <source>
        <dbReference type="ARBA" id="ARBA00008184"/>
    </source>
</evidence>
<dbReference type="SUPFAM" id="SSF52141">
    <property type="entry name" value="Uracil-DNA glycosylase-like"/>
    <property type="match status" value="1"/>
</dbReference>